<gene>
    <name evidence="2" type="ORF">GOMPHAMPRED_005768</name>
</gene>
<keyword evidence="3" id="KW-1185">Reference proteome</keyword>
<dbReference type="Proteomes" id="UP000664169">
    <property type="component" value="Unassembled WGS sequence"/>
</dbReference>
<evidence type="ECO:0000313" key="2">
    <source>
        <dbReference type="EMBL" id="CAF9930920.1"/>
    </source>
</evidence>
<feature type="region of interest" description="Disordered" evidence="1">
    <location>
        <begin position="278"/>
        <end position="304"/>
    </location>
</feature>
<dbReference type="OrthoDB" id="5409998at2759"/>
<evidence type="ECO:0000313" key="3">
    <source>
        <dbReference type="Proteomes" id="UP000664169"/>
    </source>
</evidence>
<dbReference type="EMBL" id="CAJPDQ010000037">
    <property type="protein sequence ID" value="CAF9930920.1"/>
    <property type="molecule type" value="Genomic_DNA"/>
</dbReference>
<feature type="compositionally biased region" description="Acidic residues" evidence="1">
    <location>
        <begin position="294"/>
        <end position="304"/>
    </location>
</feature>
<organism evidence="2 3">
    <name type="scientific">Gomphillus americanus</name>
    <dbReference type="NCBI Taxonomy" id="1940652"/>
    <lineage>
        <taxon>Eukaryota</taxon>
        <taxon>Fungi</taxon>
        <taxon>Dikarya</taxon>
        <taxon>Ascomycota</taxon>
        <taxon>Pezizomycotina</taxon>
        <taxon>Lecanoromycetes</taxon>
        <taxon>OSLEUM clade</taxon>
        <taxon>Ostropomycetidae</taxon>
        <taxon>Ostropales</taxon>
        <taxon>Graphidaceae</taxon>
        <taxon>Gomphilloideae</taxon>
        <taxon>Gomphillus</taxon>
    </lineage>
</organism>
<proteinExistence type="predicted"/>
<comment type="caution">
    <text evidence="2">The sequence shown here is derived from an EMBL/GenBank/DDBJ whole genome shotgun (WGS) entry which is preliminary data.</text>
</comment>
<protein>
    <submittedName>
        <fullName evidence="2">Uncharacterized protein</fullName>
    </submittedName>
</protein>
<sequence length="304" mass="33370">MAATDMEITPSLLTDHLDNLPGHVNSVLIQLGKLLRHQARPEFKVIEKQKFQAHEALAKITRQFHESLDEAESGILSAKAVMERDLNKIRARRIERENAQRLLASKAGIIEDAIQGQDLPMQDYTEATLGEGADPDETLVEIDVDQAISEPDKAHAFDSQDLQPDQQHPQDLKDISLDDDDLFGRETDAFGPDNGDTNFDFTAGGDFDMDFSIPVETTNPTVTSTQSIPDSTAPVNSAVPGTLADNDLLLHDFEDVNTTSDMHTNGFGDIDFDHVNSAQDDTAGGNNPFGSINTDDDDFSFFDP</sequence>
<name>A0A8H3IWC6_9LECA</name>
<feature type="compositionally biased region" description="Polar residues" evidence="1">
    <location>
        <begin position="278"/>
        <end position="293"/>
    </location>
</feature>
<dbReference type="AlphaFoldDB" id="A0A8H3IWC6"/>
<evidence type="ECO:0000256" key="1">
    <source>
        <dbReference type="SAM" id="MobiDB-lite"/>
    </source>
</evidence>
<accession>A0A8H3IWC6</accession>
<reference evidence="2" key="1">
    <citation type="submission" date="2021-03" db="EMBL/GenBank/DDBJ databases">
        <authorList>
            <person name="Tagirdzhanova G."/>
        </authorList>
    </citation>
    <scope>NUCLEOTIDE SEQUENCE</scope>
</reference>